<dbReference type="EMBL" id="CAJPWZ010000644">
    <property type="protein sequence ID" value="CAG2197293.1"/>
    <property type="molecule type" value="Genomic_DNA"/>
</dbReference>
<keyword evidence="5" id="KW-1003">Cell membrane</keyword>
<dbReference type="AlphaFoldDB" id="A0A8S3QQT9"/>
<evidence type="ECO:0000256" key="13">
    <source>
        <dbReference type="ARBA" id="ARBA00022837"/>
    </source>
</evidence>
<comment type="subcellular location">
    <subcellularLocation>
        <location evidence="2">Cell membrane</location>
        <topology evidence="2">Single-pass type II membrane protein</topology>
    </subcellularLocation>
</comment>
<keyword evidence="7 36" id="KW-0121">Carboxypeptidase</keyword>
<comment type="function">
    <text evidence="21">Also exhibits a dipeptidyl-peptidase IV type activity. In vitro, cleaves Gly-Pro-AMC.</text>
</comment>
<feature type="domain" description="Peptidase M28" evidence="35">
    <location>
        <begin position="424"/>
        <end position="610"/>
    </location>
</feature>
<keyword evidence="12" id="KW-0862">Zinc</keyword>
<evidence type="ECO:0000256" key="7">
    <source>
        <dbReference type="ARBA" id="ARBA00022645"/>
    </source>
</evidence>
<dbReference type="SUPFAM" id="SSF53187">
    <property type="entry name" value="Zn-dependent exopeptidases"/>
    <property type="match status" value="1"/>
</dbReference>
<evidence type="ECO:0000256" key="32">
    <source>
        <dbReference type="SAM" id="Phobius"/>
    </source>
</evidence>
<dbReference type="FunFam" id="3.40.630.10:FF:000009">
    <property type="entry name" value="N-acetylated-alpha-linked acidic dipeptidase 2"/>
    <property type="match status" value="1"/>
</dbReference>
<evidence type="ECO:0000256" key="23">
    <source>
        <dbReference type="ARBA" id="ARBA00066561"/>
    </source>
</evidence>
<dbReference type="SUPFAM" id="SSF52025">
    <property type="entry name" value="PA domain"/>
    <property type="match status" value="1"/>
</dbReference>
<dbReference type="Pfam" id="PF04389">
    <property type="entry name" value="Peptidase_M28"/>
    <property type="match status" value="1"/>
</dbReference>
<evidence type="ECO:0000256" key="18">
    <source>
        <dbReference type="ARBA" id="ARBA00023136"/>
    </source>
</evidence>
<keyword evidence="15 32" id="KW-1133">Transmembrane helix</keyword>
<evidence type="ECO:0000256" key="22">
    <source>
        <dbReference type="ARBA" id="ARBA00056370"/>
    </source>
</evidence>
<evidence type="ECO:0000256" key="31">
    <source>
        <dbReference type="ARBA" id="ARBA00082320"/>
    </source>
</evidence>
<accession>A0A8S3QQT9</accession>
<dbReference type="Proteomes" id="UP000683360">
    <property type="component" value="Unassembled WGS sequence"/>
</dbReference>
<evidence type="ECO:0000256" key="8">
    <source>
        <dbReference type="ARBA" id="ARBA00022670"/>
    </source>
</evidence>
<evidence type="ECO:0000259" key="33">
    <source>
        <dbReference type="Pfam" id="PF02225"/>
    </source>
</evidence>
<evidence type="ECO:0000256" key="16">
    <source>
        <dbReference type="ARBA" id="ARBA00022997"/>
    </source>
</evidence>
<dbReference type="GO" id="GO:0004181">
    <property type="term" value="F:metallocarboxypeptidase activity"/>
    <property type="evidence" value="ECO:0007669"/>
    <property type="project" value="UniProtKB-EC"/>
</dbReference>
<evidence type="ECO:0000256" key="12">
    <source>
        <dbReference type="ARBA" id="ARBA00022833"/>
    </source>
</evidence>
<dbReference type="PANTHER" id="PTHR10404">
    <property type="entry name" value="N-ACETYLATED-ALPHA-LINKED ACIDIC DIPEPTIDASE"/>
    <property type="match status" value="1"/>
</dbReference>
<dbReference type="GO" id="GO:0006508">
    <property type="term" value="P:proteolysis"/>
    <property type="evidence" value="ECO:0007669"/>
    <property type="project" value="UniProtKB-KW"/>
</dbReference>
<dbReference type="Gene3D" id="3.50.30.30">
    <property type="match status" value="1"/>
</dbReference>
<dbReference type="InterPro" id="IPR007484">
    <property type="entry name" value="Peptidase_M28"/>
</dbReference>
<evidence type="ECO:0000313" key="36">
    <source>
        <dbReference type="EMBL" id="CAG2197293.1"/>
    </source>
</evidence>
<name>A0A8S3QQT9_MYTED</name>
<evidence type="ECO:0000313" key="37">
    <source>
        <dbReference type="Proteomes" id="UP000683360"/>
    </source>
</evidence>
<evidence type="ECO:0000256" key="5">
    <source>
        <dbReference type="ARBA" id="ARBA00022475"/>
    </source>
</evidence>
<dbReference type="InterPro" id="IPR039373">
    <property type="entry name" value="Peptidase_M28B"/>
</dbReference>
<evidence type="ECO:0000256" key="26">
    <source>
        <dbReference type="ARBA" id="ARBA00078457"/>
    </source>
</evidence>
<evidence type="ECO:0000256" key="30">
    <source>
        <dbReference type="ARBA" id="ARBA00082075"/>
    </source>
</evidence>
<dbReference type="GO" id="GO:0046872">
    <property type="term" value="F:metal ion binding"/>
    <property type="evidence" value="ECO:0007669"/>
    <property type="project" value="UniProtKB-KW"/>
</dbReference>
<gene>
    <name evidence="36" type="ORF">MEDL_12148</name>
</gene>
<evidence type="ECO:0000256" key="24">
    <source>
        <dbReference type="ARBA" id="ARBA00070473"/>
    </source>
</evidence>
<evidence type="ECO:0000256" key="25">
    <source>
        <dbReference type="ARBA" id="ARBA00075140"/>
    </source>
</evidence>
<comment type="function">
    <text evidence="22">Has both folate hydrolase and N-acetylated-alpha-linked-acidic dipeptidase (NAALADase) activity. Has a preference for tri-alpha-glutamate peptides. In the intestine, required for the uptake of folate. In the brain, modulates excitatory neurotransmission through the hydrolysis of the neuropeptide, N-aceylaspartylglutamate (NAAG), thereby releasing glutamate.</text>
</comment>
<evidence type="ECO:0000256" key="2">
    <source>
        <dbReference type="ARBA" id="ARBA00004401"/>
    </source>
</evidence>
<sequence length="813" mass="91599">MDSSVRKRVTNADSDQINMSTDLEYENLQDEDGGHRGGWFDKLKSFTYIKMSAEVTNDFKKFSNLSLADDPKMVMKSNRCNRCYLATLLISCLAFLAVGILIGYFVKDNTTPNDNETNPASGLAGQPSVEEAIRKIINRLDKSKIKENLRLYSSDTRMSGTPGGNELVHILEKSWKEAGIDSVKTTPYDVLMSYPNDTHPNKIQLISGNTVLFESATAEKPLDADSNKKTIVAPFNAFASAGVAEGDLVYVNYARIEDFMYLTKNLSMDLTGKVLIARYGKIFRGSKVENAQNHNASGIVMYTDPSDFNMAGEATYPSSWWMPDTGVQRGTVGPDGDFLTPFYPAKDYAYRKTEKDIAEFRIPAQPISYGDAEKFLRELNGVEAPPDWRGKLNITYRIGTGFSNASLKAKLIVNNFEEIRTIYNVIGYIKGSVEPDRYILLGNHYDAWVFGSIDPLSGTAALTEIIHSLGDMLKQGIRPKRTIVFCSWGAEEHGLFGSTEWVEEYMKVLYERSIAYLNVDYAADYNYVLTAGTSPLLQDTLYETTKLIANPDKTSSYKTLYDIWNKRAPGENGEPSVYYSLGSGSDMATFYQRAGVPSVDMWFTYNSDKWPILSYPVYHSAYETINLYENYIDPDYSYNLAMAQLWSGMAWKLANDDLLKFDVRRYSTAITHFVSNLENKFSKSWHAQNVNIDALKSAAQNLTDSANKFQTYVKSASIKSAIDYRIINDKMIQFERAFIDPEGLPERRIYKHVIFAPSKYDSYSDNDFPGIVDTMFEIESNKAVDKWDQLKQQVSIATFTIQSAANTLDDVGL</sequence>
<comment type="caution">
    <text evidence="36">The sequence shown here is derived from an EMBL/GenBank/DDBJ whole genome shotgun (WGS) entry which is preliminary data.</text>
</comment>
<feature type="domain" description="PA" evidence="33">
    <location>
        <begin position="245"/>
        <end position="331"/>
    </location>
</feature>
<comment type="similarity">
    <text evidence="3">Belongs to the peptidase M28 family. M28B subfamily.</text>
</comment>
<feature type="transmembrane region" description="Helical" evidence="32">
    <location>
        <begin position="83"/>
        <end position="106"/>
    </location>
</feature>
<dbReference type="Pfam" id="PF02225">
    <property type="entry name" value="PA"/>
    <property type="match status" value="1"/>
</dbReference>
<keyword evidence="16" id="KW-0224">Dipeptidase</keyword>
<feature type="domain" description="Transferrin receptor-like dimerisation" evidence="34">
    <location>
        <begin position="691"/>
        <end position="808"/>
    </location>
</feature>
<keyword evidence="18 32" id="KW-0472">Membrane</keyword>
<dbReference type="Gene3D" id="3.40.630.10">
    <property type="entry name" value="Zn peptidases"/>
    <property type="match status" value="1"/>
</dbReference>
<evidence type="ECO:0000256" key="20">
    <source>
        <dbReference type="ARBA" id="ARBA00052003"/>
    </source>
</evidence>
<comment type="subunit">
    <text evidence="4">Homodimer.</text>
</comment>
<dbReference type="InterPro" id="IPR007365">
    <property type="entry name" value="TFR-like_dimer_dom"/>
</dbReference>
<dbReference type="GO" id="GO:0005886">
    <property type="term" value="C:plasma membrane"/>
    <property type="evidence" value="ECO:0007669"/>
    <property type="project" value="UniProtKB-SubCell"/>
</dbReference>
<organism evidence="36 37">
    <name type="scientific">Mytilus edulis</name>
    <name type="common">Blue mussel</name>
    <dbReference type="NCBI Taxonomy" id="6550"/>
    <lineage>
        <taxon>Eukaryota</taxon>
        <taxon>Metazoa</taxon>
        <taxon>Spiralia</taxon>
        <taxon>Lophotrochozoa</taxon>
        <taxon>Mollusca</taxon>
        <taxon>Bivalvia</taxon>
        <taxon>Autobranchia</taxon>
        <taxon>Pteriomorphia</taxon>
        <taxon>Mytilida</taxon>
        <taxon>Mytiloidea</taxon>
        <taxon>Mytilidae</taxon>
        <taxon>Mytilinae</taxon>
        <taxon>Mytilus</taxon>
    </lineage>
</organism>
<keyword evidence="14" id="KW-0735">Signal-anchor</keyword>
<keyword evidence="6" id="KW-0597">Phosphoprotein</keyword>
<dbReference type="CDD" id="cd02121">
    <property type="entry name" value="PA_GCPII_like"/>
    <property type="match status" value="1"/>
</dbReference>
<dbReference type="InterPro" id="IPR046450">
    <property type="entry name" value="PA_dom_sf"/>
</dbReference>
<keyword evidence="9 32" id="KW-0812">Transmembrane</keyword>
<keyword evidence="17" id="KW-0482">Metalloprotease</keyword>
<dbReference type="CDD" id="cd08022">
    <property type="entry name" value="M28_PSMA_like"/>
    <property type="match status" value="1"/>
</dbReference>
<evidence type="ECO:0000256" key="6">
    <source>
        <dbReference type="ARBA" id="ARBA00022553"/>
    </source>
</evidence>
<evidence type="ECO:0000256" key="10">
    <source>
        <dbReference type="ARBA" id="ARBA00022723"/>
    </source>
</evidence>
<keyword evidence="13" id="KW-0106">Calcium</keyword>
<comment type="catalytic activity">
    <reaction evidence="20">
        <text>Release of an unsubstituted, C-terminal glutamyl residue, typically from Ac-Asp-Glu or folylpoly-gamma-glutamates.</text>
        <dbReference type="EC" id="3.4.17.21"/>
    </reaction>
</comment>
<evidence type="ECO:0000256" key="28">
    <source>
        <dbReference type="ARBA" id="ARBA00080362"/>
    </source>
</evidence>
<keyword evidence="11 36" id="KW-0378">Hydrolase</keyword>
<evidence type="ECO:0000259" key="34">
    <source>
        <dbReference type="Pfam" id="PF04253"/>
    </source>
</evidence>
<evidence type="ECO:0000256" key="4">
    <source>
        <dbReference type="ARBA" id="ARBA00011738"/>
    </source>
</evidence>
<evidence type="ECO:0000256" key="3">
    <source>
        <dbReference type="ARBA" id="ARBA00005634"/>
    </source>
</evidence>
<protein>
    <recommendedName>
        <fullName evidence="24">Glutamate carboxypeptidase 2</fullName>
        <ecNumber evidence="23">3.4.17.21</ecNumber>
    </recommendedName>
    <alternativeName>
        <fullName evidence="27">Folate hydrolase 1</fullName>
    </alternativeName>
    <alternativeName>
        <fullName evidence="30">Folylpoly-gamma-glutamate carboxypeptidase</fullName>
    </alternativeName>
    <alternativeName>
        <fullName evidence="31">Glutamate carboxypeptidase II</fullName>
    </alternativeName>
    <alternativeName>
        <fullName evidence="28">Membrane glutamate carboxypeptidase</fullName>
    </alternativeName>
    <alternativeName>
        <fullName evidence="29">N-acetylated-alpha-linked acidic dipeptidase I</fullName>
    </alternativeName>
    <alternativeName>
        <fullName evidence="25">Prostate-specific membrane antigen homolog</fullName>
    </alternativeName>
    <alternativeName>
        <fullName evidence="26">Pteroylpoly-gamma-glutamate carboxypeptidase</fullName>
    </alternativeName>
</protein>
<comment type="cofactor">
    <cofactor evidence="1">
        <name>Zn(2+)</name>
        <dbReference type="ChEBI" id="CHEBI:29105"/>
    </cofactor>
</comment>
<evidence type="ECO:0000256" key="14">
    <source>
        <dbReference type="ARBA" id="ARBA00022968"/>
    </source>
</evidence>
<dbReference type="OrthoDB" id="5841748at2759"/>
<dbReference type="InterPro" id="IPR036757">
    <property type="entry name" value="TFR-like_dimer_dom_sf"/>
</dbReference>
<proteinExistence type="inferred from homology"/>
<dbReference type="Gene3D" id="1.20.930.40">
    <property type="entry name" value="Transferrin receptor-like, dimerisation domain"/>
    <property type="match status" value="1"/>
</dbReference>
<evidence type="ECO:0000256" key="17">
    <source>
        <dbReference type="ARBA" id="ARBA00023049"/>
    </source>
</evidence>
<dbReference type="GO" id="GO:0016805">
    <property type="term" value="F:dipeptidase activity"/>
    <property type="evidence" value="ECO:0007669"/>
    <property type="project" value="UniProtKB-KW"/>
</dbReference>
<dbReference type="SUPFAM" id="SSF47672">
    <property type="entry name" value="Transferrin receptor-like dimerisation domain"/>
    <property type="match status" value="1"/>
</dbReference>
<keyword evidence="10" id="KW-0479">Metal-binding</keyword>
<evidence type="ECO:0000256" key="15">
    <source>
        <dbReference type="ARBA" id="ARBA00022989"/>
    </source>
</evidence>
<dbReference type="FunFam" id="1.20.930.40:FF:000001">
    <property type="entry name" value="N-acetylated-alpha-linked acidic dipeptidase 2"/>
    <property type="match status" value="1"/>
</dbReference>
<dbReference type="EC" id="3.4.17.21" evidence="23"/>
<evidence type="ECO:0000256" key="19">
    <source>
        <dbReference type="ARBA" id="ARBA00023180"/>
    </source>
</evidence>
<evidence type="ECO:0000256" key="21">
    <source>
        <dbReference type="ARBA" id="ARBA00054055"/>
    </source>
</evidence>
<keyword evidence="37" id="KW-1185">Reference proteome</keyword>
<dbReference type="InterPro" id="IPR003137">
    <property type="entry name" value="PA_domain"/>
</dbReference>
<evidence type="ECO:0000256" key="1">
    <source>
        <dbReference type="ARBA" id="ARBA00001947"/>
    </source>
</evidence>
<evidence type="ECO:0000256" key="9">
    <source>
        <dbReference type="ARBA" id="ARBA00022692"/>
    </source>
</evidence>
<evidence type="ECO:0000256" key="29">
    <source>
        <dbReference type="ARBA" id="ARBA00080568"/>
    </source>
</evidence>
<evidence type="ECO:0000256" key="27">
    <source>
        <dbReference type="ARBA" id="ARBA00079527"/>
    </source>
</evidence>
<evidence type="ECO:0000259" key="35">
    <source>
        <dbReference type="Pfam" id="PF04389"/>
    </source>
</evidence>
<keyword evidence="19" id="KW-0325">Glycoprotein</keyword>
<dbReference type="Pfam" id="PF04253">
    <property type="entry name" value="TFR_dimer"/>
    <property type="match status" value="1"/>
</dbReference>
<dbReference type="PANTHER" id="PTHR10404:SF77">
    <property type="entry name" value="GLUTAMATE CARBOXYPEPTIDASE 2 HOMOLOG"/>
    <property type="match status" value="1"/>
</dbReference>
<keyword evidence="8" id="KW-0645">Protease</keyword>
<reference evidence="36" key="1">
    <citation type="submission" date="2021-03" db="EMBL/GenBank/DDBJ databases">
        <authorList>
            <person name="Bekaert M."/>
        </authorList>
    </citation>
    <scope>NUCLEOTIDE SEQUENCE</scope>
</reference>
<evidence type="ECO:0000256" key="11">
    <source>
        <dbReference type="ARBA" id="ARBA00022801"/>
    </source>
</evidence>
<dbReference type="FunFam" id="3.50.30.30:FF:000002">
    <property type="entry name" value="N-acetylated-alpha-linked acidic dipeptidase 2"/>
    <property type="match status" value="1"/>
</dbReference>